<dbReference type="PANTHER" id="PTHR10292:SF11">
    <property type="entry name" value="CLATHRIN HEAVY CHAIN LINKER DOMAIN-CONTAINING PROTEIN 1"/>
    <property type="match status" value="1"/>
</dbReference>
<dbReference type="SUPFAM" id="SSF48371">
    <property type="entry name" value="ARM repeat"/>
    <property type="match status" value="1"/>
</dbReference>
<dbReference type="EMBL" id="LR784005">
    <property type="protein sequence ID" value="CAB3231620.1"/>
    <property type="molecule type" value="mRNA"/>
</dbReference>
<dbReference type="InterPro" id="IPR016024">
    <property type="entry name" value="ARM-type_fold"/>
</dbReference>
<feature type="domain" description="Translin-associated factor X-interacting protein 1 N-terminal" evidence="3">
    <location>
        <begin position="46"/>
        <end position="156"/>
    </location>
</feature>
<dbReference type="InterPro" id="IPR012331">
    <property type="entry name" value="Clathrin_H-chain_linker"/>
</dbReference>
<keyword evidence="1 2" id="KW-0175">Coiled coil</keyword>
<accession>A0A6F9D8X5</accession>
<dbReference type="AlphaFoldDB" id="A0A6F9D8X5"/>
<dbReference type="PANTHER" id="PTHR10292">
    <property type="entry name" value="CLATHRIN HEAVY CHAIN RELATED"/>
    <property type="match status" value="1"/>
</dbReference>
<evidence type="ECO:0000256" key="1">
    <source>
        <dbReference type="ARBA" id="ARBA00023054"/>
    </source>
</evidence>
<dbReference type="Gene3D" id="1.25.40.30">
    <property type="match status" value="1"/>
</dbReference>
<evidence type="ECO:0000259" key="3">
    <source>
        <dbReference type="Pfam" id="PF15739"/>
    </source>
</evidence>
<organism evidence="4">
    <name type="scientific">Phallusia mammillata</name>
    <dbReference type="NCBI Taxonomy" id="59560"/>
    <lineage>
        <taxon>Eukaryota</taxon>
        <taxon>Metazoa</taxon>
        <taxon>Chordata</taxon>
        <taxon>Tunicata</taxon>
        <taxon>Ascidiacea</taxon>
        <taxon>Phlebobranchia</taxon>
        <taxon>Ascidiidae</taxon>
        <taxon>Phallusia</taxon>
    </lineage>
</organism>
<gene>
    <name evidence="4" type="primary">Clhc1</name>
</gene>
<evidence type="ECO:0000256" key="2">
    <source>
        <dbReference type="SAM" id="Coils"/>
    </source>
</evidence>
<dbReference type="Pfam" id="PF13838">
    <property type="entry name" value="Clathrin_H_link"/>
    <property type="match status" value="1"/>
</dbReference>
<dbReference type="Pfam" id="PF15739">
    <property type="entry name" value="TSNAXIP1_N"/>
    <property type="match status" value="1"/>
</dbReference>
<dbReference type="InterPro" id="IPR032755">
    <property type="entry name" value="TSNAXIP1_N"/>
</dbReference>
<evidence type="ECO:0000313" key="4">
    <source>
        <dbReference type="EMBL" id="CAB3231620.1"/>
    </source>
</evidence>
<sequence length="647" mass="74377">MDESTESLLEKITPEALASRAFTTRRKLPPILSEKDKVVLQEVRQLIDGEKKKIGSSDYEVSSQKFAIYREAFDLIINHVTVYKDIMSDIKREYEDCMTAITNGHNESAFLQSKIKSLSCLPVTIAGYRKRKEELEHKLEILTDENKTLEEKLAKLKKIKEENDENEESSQKLESPIHVEEKRPIPGLSVEQWTDEKILKQAVSQLNKGIQEFLHQQKTSYVPISKKIETEKLLEERMLAKQLATEEGKMLRRKNLRLRLAIDALNTYKKKCRDDPEFNQDIKEFMRQAFERNNSLQRQVSLLSESGQFSAEEDDPSKEKEAEMILEYMDKFNELFTDREYSKAAIHAANSPRGVLRNHETLNRFKEVSDDYSGTPSPLLMYSEALMHSSNAQDNVIDGETSVICCRCALNENRPDLVEHWVSKDCLTSSEEIGDVLVMYSKKNPQHRSLCLSIALKLYTDLSCHLAVCTTYFKLNHLGSLVEYAKNTAKFIKNDYIWLLSTCPDPSLVWSLCRQISNEQEHEYTNQPLPLRFDEAIMAMLSNEKGQRVAHDLLDDLYAGSLVVDEDEVVSRSNSEDSLHYIVYHEADGAQSHEDDCDWSRIAEFCANHNLGDVAIEIKAAIVVKMSVTRALDLIAQHEKEQFDYYT</sequence>
<proteinExistence type="evidence at transcript level"/>
<protein>
    <submittedName>
        <fullName evidence="4">Clathrin heavy chain linker domain-containing protein 1-like</fullName>
    </submittedName>
</protein>
<name>A0A6F9D8X5_9ASCI</name>
<feature type="coiled-coil region" evidence="2">
    <location>
        <begin position="125"/>
        <end position="169"/>
    </location>
</feature>
<reference evidence="4" key="1">
    <citation type="submission" date="2020-04" db="EMBL/GenBank/DDBJ databases">
        <authorList>
            <person name="Neveu A P."/>
        </authorList>
    </citation>
    <scope>NUCLEOTIDE SEQUENCE</scope>
    <source>
        <tissue evidence="4">Whole embryo</tissue>
    </source>
</reference>